<dbReference type="AlphaFoldDB" id="A0A6G1F4J0"/>
<feature type="compositionally biased region" description="Basic and acidic residues" evidence="1">
    <location>
        <begin position="12"/>
        <end position="27"/>
    </location>
</feature>
<comment type="caution">
    <text evidence="2">The sequence shown here is derived from an EMBL/GenBank/DDBJ whole genome shotgun (WGS) entry which is preliminary data.</text>
</comment>
<evidence type="ECO:0000313" key="3">
    <source>
        <dbReference type="Proteomes" id="UP000479710"/>
    </source>
</evidence>
<name>A0A6G1F4J0_9ORYZ</name>
<proteinExistence type="predicted"/>
<keyword evidence="3" id="KW-1185">Reference proteome</keyword>
<sequence>MVGWYSGGGRAARRDLGGGRPEAEVRRAAARRPSGLGSRRPTGGRRAPSRRWCIGRRAGGASGRQLRVAAGVEKAKGRRHIGRRAGSASGRQLHVAAGVEKAKGEAASCRAVGGLGEEAARRGT</sequence>
<evidence type="ECO:0000256" key="1">
    <source>
        <dbReference type="SAM" id="MobiDB-lite"/>
    </source>
</evidence>
<organism evidence="2 3">
    <name type="scientific">Oryza meyeriana var. granulata</name>
    <dbReference type="NCBI Taxonomy" id="110450"/>
    <lineage>
        <taxon>Eukaryota</taxon>
        <taxon>Viridiplantae</taxon>
        <taxon>Streptophyta</taxon>
        <taxon>Embryophyta</taxon>
        <taxon>Tracheophyta</taxon>
        <taxon>Spermatophyta</taxon>
        <taxon>Magnoliopsida</taxon>
        <taxon>Liliopsida</taxon>
        <taxon>Poales</taxon>
        <taxon>Poaceae</taxon>
        <taxon>BOP clade</taxon>
        <taxon>Oryzoideae</taxon>
        <taxon>Oryzeae</taxon>
        <taxon>Oryzinae</taxon>
        <taxon>Oryza</taxon>
        <taxon>Oryza meyeriana</taxon>
    </lineage>
</organism>
<protein>
    <submittedName>
        <fullName evidence="2">Uncharacterized protein</fullName>
    </submittedName>
</protein>
<reference evidence="2 3" key="1">
    <citation type="submission" date="2019-11" db="EMBL/GenBank/DDBJ databases">
        <title>Whole genome sequence of Oryza granulata.</title>
        <authorList>
            <person name="Li W."/>
        </authorList>
    </citation>
    <scope>NUCLEOTIDE SEQUENCE [LARGE SCALE GENOMIC DNA]</scope>
    <source>
        <strain evidence="3">cv. Menghai</strain>
        <tissue evidence="2">Leaf</tissue>
    </source>
</reference>
<dbReference type="Proteomes" id="UP000479710">
    <property type="component" value="Unassembled WGS sequence"/>
</dbReference>
<feature type="region of interest" description="Disordered" evidence="1">
    <location>
        <begin position="68"/>
        <end position="89"/>
    </location>
</feature>
<gene>
    <name evidence="2" type="ORF">E2562_005763</name>
</gene>
<dbReference type="EMBL" id="SPHZ02000001">
    <property type="protein sequence ID" value="KAF0931783.1"/>
    <property type="molecule type" value="Genomic_DNA"/>
</dbReference>
<evidence type="ECO:0000313" key="2">
    <source>
        <dbReference type="EMBL" id="KAF0931783.1"/>
    </source>
</evidence>
<feature type="compositionally biased region" description="Gly residues" evidence="1">
    <location>
        <begin position="1"/>
        <end position="10"/>
    </location>
</feature>
<accession>A0A6G1F4J0</accession>
<feature type="region of interest" description="Disordered" evidence="1">
    <location>
        <begin position="1"/>
        <end position="50"/>
    </location>
</feature>